<comment type="caution">
    <text evidence="1">The sequence shown here is derived from an EMBL/GenBank/DDBJ whole genome shotgun (WGS) entry which is preliminary data.</text>
</comment>
<evidence type="ECO:0000313" key="1">
    <source>
        <dbReference type="EMBL" id="KAJ8677719.1"/>
    </source>
</evidence>
<reference evidence="1" key="1">
    <citation type="submission" date="2023-04" db="EMBL/GenBank/DDBJ databases">
        <title>A chromosome-level genome assembly of the parasitoid wasp Eretmocerus hayati.</title>
        <authorList>
            <person name="Zhong Y."/>
            <person name="Liu S."/>
            <person name="Liu Y."/>
        </authorList>
    </citation>
    <scope>NUCLEOTIDE SEQUENCE</scope>
    <source>
        <strain evidence="1">ZJU_SS_LIU_2023</strain>
    </source>
</reference>
<gene>
    <name evidence="1" type="ORF">QAD02_013506</name>
</gene>
<protein>
    <submittedName>
        <fullName evidence="1">Uncharacterized protein</fullName>
    </submittedName>
</protein>
<accession>A0ACC2P598</accession>
<dbReference type="EMBL" id="CM056742">
    <property type="protein sequence ID" value="KAJ8677719.1"/>
    <property type="molecule type" value="Genomic_DNA"/>
</dbReference>
<organism evidence="1 2">
    <name type="scientific">Eretmocerus hayati</name>
    <dbReference type="NCBI Taxonomy" id="131215"/>
    <lineage>
        <taxon>Eukaryota</taxon>
        <taxon>Metazoa</taxon>
        <taxon>Ecdysozoa</taxon>
        <taxon>Arthropoda</taxon>
        <taxon>Hexapoda</taxon>
        <taxon>Insecta</taxon>
        <taxon>Pterygota</taxon>
        <taxon>Neoptera</taxon>
        <taxon>Endopterygota</taxon>
        <taxon>Hymenoptera</taxon>
        <taxon>Apocrita</taxon>
        <taxon>Proctotrupomorpha</taxon>
        <taxon>Chalcidoidea</taxon>
        <taxon>Aphelinidae</taxon>
        <taxon>Aphelininae</taxon>
        <taxon>Eretmocerus</taxon>
    </lineage>
</organism>
<proteinExistence type="predicted"/>
<keyword evidence="2" id="KW-1185">Reference proteome</keyword>
<name>A0ACC2P598_9HYME</name>
<evidence type="ECO:0000313" key="2">
    <source>
        <dbReference type="Proteomes" id="UP001239111"/>
    </source>
</evidence>
<dbReference type="Proteomes" id="UP001239111">
    <property type="component" value="Chromosome 2"/>
</dbReference>
<sequence>MPKFCCRTDRSRFCYVCGALTFKQNIRNMTDSFISLYHAYFKRDVRDLNETYVPNCVCKSCYSTLQLWSDGKRKSMPFGTPMIWSKPTDHSKDCYFCLCPTEGFNRKNRKKIEYPDSTSSRRPQPHSPDVPVPPAPWNRQEVSCEDRDSGNDTMDVFDIPPDFSEDTSANLRLFDQPNLNDTVRDLGLTKEKSQLFGSRLQEMGLLSPGAIHKRKSAKRSFQAMVDDS</sequence>